<evidence type="ECO:0000313" key="2">
    <source>
        <dbReference type="Proteomes" id="UP001359469"/>
    </source>
</evidence>
<keyword evidence="2" id="KW-1185">Reference proteome</keyword>
<accession>A0ABU8JP73</accession>
<dbReference type="EMBL" id="JBBBOO010000008">
    <property type="protein sequence ID" value="MEI7064577.1"/>
    <property type="molecule type" value="Genomic_DNA"/>
</dbReference>
<dbReference type="RefSeq" id="WP_038927129.1">
    <property type="nucleotide sequence ID" value="NZ_JAFCAF010000005.1"/>
</dbReference>
<gene>
    <name evidence="1" type="ORF">WCU84_13020</name>
</gene>
<organism evidence="1 2">
    <name type="scientific">Dickeya chrysanthemi</name>
    <name type="common">Pectobacterium chrysanthemi</name>
    <name type="synonym">Erwinia chrysanthemi</name>
    <dbReference type="NCBI Taxonomy" id="556"/>
    <lineage>
        <taxon>Bacteria</taxon>
        <taxon>Pseudomonadati</taxon>
        <taxon>Pseudomonadota</taxon>
        <taxon>Gammaproteobacteria</taxon>
        <taxon>Enterobacterales</taxon>
        <taxon>Pectobacteriaceae</taxon>
        <taxon>Dickeya</taxon>
    </lineage>
</organism>
<evidence type="ECO:0000313" key="1">
    <source>
        <dbReference type="EMBL" id="MEI7064577.1"/>
    </source>
</evidence>
<name>A0ABU8JP73_DICCH</name>
<comment type="caution">
    <text evidence="1">The sequence shown here is derived from an EMBL/GenBank/DDBJ whole genome shotgun (WGS) entry which is preliminary data.</text>
</comment>
<reference evidence="1 2" key="1">
    <citation type="submission" date="2024-03" db="EMBL/GenBank/DDBJ databases">
        <title>Analysis of soft rot Pectobacteriaceae population diversity in US potato growing regions between 2016 and 2022.</title>
        <authorList>
            <person name="Ma X."/>
            <person name="Zhang X."/>
            <person name="Stodghill P."/>
            <person name="Rioux R."/>
            <person name="Babler B."/>
            <person name="Shrestha S."/>
            <person name="Babler B."/>
            <person name="Rivedal H."/>
            <person name="Frost K."/>
            <person name="Hao J."/>
            <person name="Secor G."/>
            <person name="Swingle B."/>
        </authorList>
    </citation>
    <scope>NUCLEOTIDE SEQUENCE [LARGE SCALE GENOMIC DNA]</scope>
    <source>
        <strain evidence="1 2">SR64</strain>
    </source>
</reference>
<proteinExistence type="predicted"/>
<protein>
    <submittedName>
        <fullName evidence="1">Uncharacterized protein</fullName>
    </submittedName>
</protein>
<sequence>MMSSAADIRRAIYETLPADTSYSGSAPPLKHLYIPPAHLKALRPESLLVVGTRGVGKSVWTAALGDPALRKVLGSSIPQLDSTDIHIGFSERPNNNDYPDPDTFSHLVKSFDAYDIWRTIVVSGIDKLAQQSLLAQQATWSDKIFWVQQNPENIATAMSQANQSFEGGGRYALILFDALDRLSTNWSIMDNIVRGLLRVVLWLKPYSRLTAKVFLREDQLERTVTDFPDASKLLATKAELSWARHDLHGLLWQYLINGETSQGDVLRKCYTQTLNKPPEHSDSRFVPHDDVKRETSSQRELFETLAGPWMGKDRRRGVPYVWAVSHLADGKGRTSPRSFLAAIRQAAEDSMDRYPDYTYSLHYESIKRGVQKASEIRVSELTEDYPWVSEFLTPLHGLNVPIDSSVIQQRWDHAFPQGMPENPNKLPPQHAQKGWPGLKLDLLRIGVFEERNSERIDMPDLYRVGFGLGRKGGVKPQKS</sequence>
<dbReference type="GeneID" id="45082221"/>
<dbReference type="Proteomes" id="UP001359469">
    <property type="component" value="Unassembled WGS sequence"/>
</dbReference>